<dbReference type="GO" id="GO:0003677">
    <property type="term" value="F:DNA binding"/>
    <property type="evidence" value="ECO:0007669"/>
    <property type="project" value="UniProtKB-KW"/>
</dbReference>
<dbReference type="GO" id="GO:0043138">
    <property type="term" value="F:3'-5' DNA helicase activity"/>
    <property type="evidence" value="ECO:0007669"/>
    <property type="project" value="UniProtKB-EC"/>
</dbReference>
<dbReference type="GO" id="GO:0000725">
    <property type="term" value="P:recombinational repair"/>
    <property type="evidence" value="ECO:0007669"/>
    <property type="project" value="TreeGrafter"/>
</dbReference>
<dbReference type="InterPro" id="IPR027417">
    <property type="entry name" value="P-loop_NTPase"/>
</dbReference>
<keyword evidence="6" id="KW-0269">Exonuclease</keyword>
<evidence type="ECO:0000256" key="14">
    <source>
        <dbReference type="PROSITE-ProRule" id="PRU00560"/>
    </source>
</evidence>
<dbReference type="eggNOG" id="COG1074">
    <property type="taxonomic scope" value="Bacteria"/>
</dbReference>
<evidence type="ECO:0000256" key="5">
    <source>
        <dbReference type="ARBA" id="ARBA00022806"/>
    </source>
</evidence>
<evidence type="ECO:0000256" key="4">
    <source>
        <dbReference type="ARBA" id="ARBA00022801"/>
    </source>
</evidence>
<keyword evidence="10" id="KW-0413">Isomerase</keyword>
<dbReference type="InterPro" id="IPR000212">
    <property type="entry name" value="DNA_helicase_UvrD/REP"/>
</dbReference>
<dbReference type="InterPro" id="IPR014017">
    <property type="entry name" value="DNA_helicase_UvrD-like_C"/>
</dbReference>
<evidence type="ECO:0000259" key="16">
    <source>
        <dbReference type="PROSITE" id="PS51217"/>
    </source>
</evidence>
<keyword evidence="8" id="KW-0238">DNA-binding</keyword>
<dbReference type="InterPro" id="IPR038726">
    <property type="entry name" value="PDDEXK_AddAB-type"/>
</dbReference>
<dbReference type="SUPFAM" id="SSF52980">
    <property type="entry name" value="Restriction endonuclease-like"/>
    <property type="match status" value="1"/>
</dbReference>
<feature type="domain" description="UvrD-like helicase ATP-binding" evidence="15">
    <location>
        <begin position="5"/>
        <end position="481"/>
    </location>
</feature>
<dbReference type="InterPro" id="IPR014016">
    <property type="entry name" value="UvrD-like_ATP-bd"/>
</dbReference>
<dbReference type="GO" id="GO:0005524">
    <property type="term" value="F:ATP binding"/>
    <property type="evidence" value="ECO:0007669"/>
    <property type="project" value="UniProtKB-UniRule"/>
</dbReference>
<dbReference type="PANTHER" id="PTHR11070">
    <property type="entry name" value="UVRD / RECB / PCRA DNA HELICASE FAMILY MEMBER"/>
    <property type="match status" value="1"/>
</dbReference>
<keyword evidence="4 14" id="KW-0378">Hydrolase</keyword>
<dbReference type="PANTHER" id="PTHR11070:SF48">
    <property type="entry name" value="ATP-DEPENDENT HELICASE_NUCLEASE SUBUNIT A"/>
    <property type="match status" value="1"/>
</dbReference>
<keyword evidence="9" id="KW-0234">DNA repair</keyword>
<feature type="domain" description="UvrD-like helicase C-terminal" evidence="16">
    <location>
        <begin position="517"/>
        <end position="795"/>
    </location>
</feature>
<dbReference type="Pfam" id="PF13361">
    <property type="entry name" value="UvrD_C"/>
    <property type="match status" value="1"/>
</dbReference>
<dbReference type="EMBL" id="AECS01000035">
    <property type="protein sequence ID" value="EFQ04359.1"/>
    <property type="molecule type" value="Genomic_DNA"/>
</dbReference>
<dbReference type="Proteomes" id="UP000003195">
    <property type="component" value="Unassembled WGS sequence"/>
</dbReference>
<evidence type="ECO:0000256" key="6">
    <source>
        <dbReference type="ARBA" id="ARBA00022839"/>
    </source>
</evidence>
<dbReference type="InterPro" id="IPR014152">
    <property type="entry name" value="AddA"/>
</dbReference>
<dbReference type="PROSITE" id="PS51198">
    <property type="entry name" value="UVRD_HELICASE_ATP_BIND"/>
    <property type="match status" value="1"/>
</dbReference>
<evidence type="ECO:0000313" key="17">
    <source>
        <dbReference type="EMBL" id="EFQ04359.1"/>
    </source>
</evidence>
<dbReference type="GO" id="GO:0005829">
    <property type="term" value="C:cytosol"/>
    <property type="evidence" value="ECO:0007669"/>
    <property type="project" value="TreeGrafter"/>
</dbReference>
<comment type="caution">
    <text evidence="17">The sequence shown here is derived from an EMBL/GenBank/DDBJ whole genome shotgun (WGS) entry which is preliminary data.</text>
</comment>
<feature type="binding site" evidence="14">
    <location>
        <begin position="26"/>
        <end position="33"/>
    </location>
    <ligand>
        <name>ATP</name>
        <dbReference type="ChEBI" id="CHEBI:30616"/>
    </ligand>
</feature>
<dbReference type="Pfam" id="PF00580">
    <property type="entry name" value="UvrD-helicase"/>
    <property type="match status" value="1"/>
</dbReference>
<evidence type="ECO:0000256" key="8">
    <source>
        <dbReference type="ARBA" id="ARBA00023125"/>
    </source>
</evidence>
<keyword evidence="2 14" id="KW-0547">Nucleotide-binding</keyword>
<dbReference type="Gene3D" id="3.90.320.10">
    <property type="match status" value="1"/>
</dbReference>
<dbReference type="Gene3D" id="3.40.50.300">
    <property type="entry name" value="P-loop containing nucleotide triphosphate hydrolases"/>
    <property type="match status" value="4"/>
</dbReference>
<accession>E2ZBG2</accession>
<proteinExistence type="predicted"/>
<keyword evidence="1" id="KW-0540">Nuclease</keyword>
<evidence type="ECO:0000256" key="11">
    <source>
        <dbReference type="ARBA" id="ARBA00034617"/>
    </source>
</evidence>
<dbReference type="PROSITE" id="PS51217">
    <property type="entry name" value="UVRD_HELICASE_CTER"/>
    <property type="match status" value="1"/>
</dbReference>
<comment type="catalytic activity">
    <reaction evidence="11">
        <text>Couples ATP hydrolysis with the unwinding of duplex DNA by translocating in the 3'-5' direction.</text>
        <dbReference type="EC" id="5.6.2.4"/>
    </reaction>
</comment>
<evidence type="ECO:0000256" key="2">
    <source>
        <dbReference type="ARBA" id="ARBA00022741"/>
    </source>
</evidence>
<dbReference type="EC" id="5.6.2.4" evidence="12"/>
<dbReference type="NCBIfam" id="TIGR02785">
    <property type="entry name" value="addA_Gpos"/>
    <property type="match status" value="1"/>
</dbReference>
<evidence type="ECO:0000256" key="1">
    <source>
        <dbReference type="ARBA" id="ARBA00022722"/>
    </source>
</evidence>
<dbReference type="STRING" id="706434.HMPREF9429_00789"/>
<dbReference type="GO" id="GO:0033202">
    <property type="term" value="C:DNA helicase complex"/>
    <property type="evidence" value="ECO:0007669"/>
    <property type="project" value="TreeGrafter"/>
</dbReference>
<dbReference type="GO" id="GO:0004527">
    <property type="term" value="F:exonuclease activity"/>
    <property type="evidence" value="ECO:0007669"/>
    <property type="project" value="UniProtKB-KW"/>
</dbReference>
<evidence type="ECO:0000256" key="3">
    <source>
        <dbReference type="ARBA" id="ARBA00022763"/>
    </source>
</evidence>
<evidence type="ECO:0000256" key="12">
    <source>
        <dbReference type="ARBA" id="ARBA00034808"/>
    </source>
</evidence>
<name>E2ZBG2_9FIRM</name>
<protein>
    <recommendedName>
        <fullName evidence="12">DNA 3'-5' helicase</fullName>
        <ecNumber evidence="12">5.6.2.4</ecNumber>
    </recommendedName>
</protein>
<dbReference type="InterPro" id="IPR011335">
    <property type="entry name" value="Restrct_endonuc-II-like"/>
</dbReference>
<evidence type="ECO:0000256" key="13">
    <source>
        <dbReference type="ARBA" id="ARBA00048988"/>
    </source>
</evidence>
<gene>
    <name evidence="17" type="primary">addA</name>
    <name evidence="17" type="ORF">HMPREF9429_00789</name>
</gene>
<evidence type="ECO:0000256" key="9">
    <source>
        <dbReference type="ARBA" id="ARBA00023204"/>
    </source>
</evidence>
<keyword evidence="7 14" id="KW-0067">ATP-binding</keyword>
<dbReference type="Pfam" id="PF12705">
    <property type="entry name" value="PDDEXK_1"/>
    <property type="match status" value="1"/>
</dbReference>
<evidence type="ECO:0000256" key="7">
    <source>
        <dbReference type="ARBA" id="ARBA00022840"/>
    </source>
</evidence>
<keyword evidence="18" id="KW-1185">Reference proteome</keyword>
<dbReference type="SUPFAM" id="SSF52540">
    <property type="entry name" value="P-loop containing nucleoside triphosphate hydrolases"/>
    <property type="match status" value="1"/>
</dbReference>
<keyword evidence="3" id="KW-0227">DNA damage</keyword>
<evidence type="ECO:0000259" key="15">
    <source>
        <dbReference type="PROSITE" id="PS51198"/>
    </source>
</evidence>
<dbReference type="GO" id="GO:0016887">
    <property type="term" value="F:ATP hydrolysis activity"/>
    <property type="evidence" value="ECO:0007669"/>
    <property type="project" value="RHEA"/>
</dbReference>
<evidence type="ECO:0000256" key="10">
    <source>
        <dbReference type="ARBA" id="ARBA00023235"/>
    </source>
</evidence>
<organism evidence="17 18">
    <name type="scientific">Megasphaera micronuciformis F0359</name>
    <dbReference type="NCBI Taxonomy" id="706434"/>
    <lineage>
        <taxon>Bacteria</taxon>
        <taxon>Bacillati</taxon>
        <taxon>Bacillota</taxon>
        <taxon>Negativicutes</taxon>
        <taxon>Veillonellales</taxon>
        <taxon>Veillonellaceae</taxon>
        <taxon>Megasphaera</taxon>
    </lineage>
</organism>
<keyword evidence="5 14" id="KW-0347">Helicase</keyword>
<comment type="catalytic activity">
    <reaction evidence="13">
        <text>ATP + H2O = ADP + phosphate + H(+)</text>
        <dbReference type="Rhea" id="RHEA:13065"/>
        <dbReference type="ChEBI" id="CHEBI:15377"/>
        <dbReference type="ChEBI" id="CHEBI:15378"/>
        <dbReference type="ChEBI" id="CHEBI:30616"/>
        <dbReference type="ChEBI" id="CHEBI:43474"/>
        <dbReference type="ChEBI" id="CHEBI:456216"/>
        <dbReference type="EC" id="5.6.2.4"/>
    </reaction>
</comment>
<dbReference type="Gene3D" id="1.10.486.10">
    <property type="entry name" value="PCRA, domain 4"/>
    <property type="match status" value="1"/>
</dbReference>
<sequence length="1220" mass="138858">MVDKMAWTEAQEKAITSRNQNLLLSAAAGSGKTAVLVERIIRRLIDVDNPTDITEIMVVTFTKAAAGEMRERIGGALLKAAEDETLSAAVRESARRQAALLPSARISTFHAFCQYVLRTRFYTIDLDPQFTIAGTEELELLKQSVWDDVALSYYEDEEKVRTMTALTDVFGNDRGDAGLTEIVMKAYEYIRSQPWPLQWLEEATAAYEKVDSSTDLGSLPWASPILANIRSALSRCADEYDESLKILEYVEELNGQYERFKEERNRFKAASEIKSWSRMEDFFSDFDFGRLKSMRNLVADVADAWNDCKAHRDKAKDTVKKIRDTYFTKTSKQWVDDLIQAGHTMSALSGLIRDFYKAYNAAKREKNWLDFGDLEHYCLQILTVHDEQTGEVLPSAAAKEMRSTFKEILIDEYQDTNGVQELITTLVSDGTNRFMVGDIKQSIYRFRLADPTLFLEKYMTFERRAEAVNRCIVLSMTFRSAPAVIEAVNDIFSYAMTEAATGMDYGDNEKLYVGRTDDEPGVAELHILDEVTTYESLETDGGEESDDDDDSAEESSFIRQCRFVAARIGELKAADPSLKYKDIVVLLRSVSRKAEDLLTVLQDAGIPAYAEQKGGYFNVTEVRLMTALLACIDNPCRDIELAAVLRSPIVGINEATLAEIRMYRDGYLVDALEAYTAGLHDGVYKERLSEFLFRLDAWRTYSRRAGVAELLRRIYEKTSYIDYVAAMKNGDLRRANLEALYERAGQYERAGFRGLFRFLKFIERMKKKGLDLAPARVVGEEEDVVRIMTIHKSKGLEFPVVFLVNTEKTFNKQDEQEPVLYHKELGIGIRAFDAKWRMTWPTLAYNGIKERTVWENRAEEERLLYVAMTRAKNRLILVGTVKSRGSKNTDCLYDRLARFRNDVHAEAGTSYLDWILPPLLRKLPDVTDLTASDENSEFVHAGVWQVTVHTEPVDAGKAMADVLRPEEAHLEAVRADMPTGTAIPAWLDEALSFTYPFEAATHTVAKLSVSEIKRRLAEATEEEDLLQEGEHLFSTGVEDDETDLTRPPWLCEKASQSPTFAGTVFHKAVQLLDFADLTKENIVEQVEGWKNSGRFTSEELSRLRMNDLYHFAESHLAARIQASPDVRREYGFTFLADSDKVSRVEGERILVQGVVDCLFVEGDEWIIVDYKTDRLNTADEFKKRYAVQLNLYKLAVEQISQRKVKEMIIYSSRLGKEIFI</sequence>
<evidence type="ECO:0000313" key="18">
    <source>
        <dbReference type="Proteomes" id="UP000003195"/>
    </source>
</evidence>
<reference evidence="17 18" key="1">
    <citation type="submission" date="2010-08" db="EMBL/GenBank/DDBJ databases">
        <authorList>
            <person name="Weinstock G."/>
            <person name="Sodergren E."/>
            <person name="Clifton S."/>
            <person name="Fulton L."/>
            <person name="Fulton B."/>
            <person name="Courtney L."/>
            <person name="Fronick C."/>
            <person name="Harrison M."/>
            <person name="Strong C."/>
            <person name="Farmer C."/>
            <person name="Delahaunty K."/>
            <person name="Markovic C."/>
            <person name="Hall O."/>
            <person name="Minx P."/>
            <person name="Tomlinson C."/>
            <person name="Mitreva M."/>
            <person name="Hou S."/>
            <person name="Chen J."/>
            <person name="Wollam A."/>
            <person name="Pepin K.H."/>
            <person name="Johnson M."/>
            <person name="Bhonagiri V."/>
            <person name="Zhang X."/>
            <person name="Suruliraj S."/>
            <person name="Warren W."/>
            <person name="Chinwalla A."/>
            <person name="Mardis E.R."/>
            <person name="Wilson R.K."/>
        </authorList>
    </citation>
    <scope>NUCLEOTIDE SEQUENCE [LARGE SCALE GENOMIC DNA]</scope>
    <source>
        <strain evidence="17 18">F0359</strain>
    </source>
</reference>
<dbReference type="GO" id="GO:0006302">
    <property type="term" value="P:double-strand break repair"/>
    <property type="evidence" value="ECO:0007669"/>
    <property type="project" value="InterPro"/>
</dbReference>
<dbReference type="InterPro" id="IPR011604">
    <property type="entry name" value="PDDEXK-like_dom_sf"/>
</dbReference>
<dbReference type="AlphaFoldDB" id="E2ZBG2"/>
<dbReference type="HOGENOM" id="CLU_001114_3_1_9"/>